<dbReference type="PANTHER" id="PTHR35011">
    <property type="entry name" value="2,3-DIKETO-L-GULONATE TRAP TRANSPORTER SMALL PERMEASE PROTEIN YIAM"/>
    <property type="match status" value="1"/>
</dbReference>
<protein>
    <submittedName>
        <fullName evidence="11">TRAP transporter small permease subunit</fullName>
    </submittedName>
</protein>
<dbReference type="InterPro" id="IPR007387">
    <property type="entry name" value="TRAP_DctQ"/>
</dbReference>
<dbReference type="EMBL" id="JBHUEE010000005">
    <property type="protein sequence ID" value="MFD1718392.1"/>
    <property type="molecule type" value="Genomic_DNA"/>
</dbReference>
<evidence type="ECO:0000256" key="8">
    <source>
        <dbReference type="ARBA" id="ARBA00038436"/>
    </source>
</evidence>
<sequence length="184" mass="19628">MDRFERLVVGLGRVMGVIGALAIVVLMLAIVIDVTARYLTNASVPAMLEISESALVVAIFFGLAWAGASGAHVSVTLVSDRLPRRTNAVLQVVVWGLATALSAWLLYAGFIRALDATSRGESRMGLIQFPLWPLRWAIVAGFTAFLLVCLANLIRSLRGRTIMPEGIAEQPRTEAGGADPRGAA</sequence>
<comment type="subcellular location">
    <subcellularLocation>
        <location evidence="1">Cell inner membrane</location>
        <topology evidence="1">Multi-pass membrane protein</topology>
    </subcellularLocation>
</comment>
<comment type="caution">
    <text evidence="11">The sequence shown here is derived from an EMBL/GenBank/DDBJ whole genome shotgun (WGS) entry which is preliminary data.</text>
</comment>
<evidence type="ECO:0000256" key="5">
    <source>
        <dbReference type="ARBA" id="ARBA00022692"/>
    </source>
</evidence>
<feature type="transmembrane region" description="Helical" evidence="9">
    <location>
        <begin position="54"/>
        <end position="77"/>
    </location>
</feature>
<dbReference type="RefSeq" id="WP_388006592.1">
    <property type="nucleotide sequence ID" value="NZ_JBHUEE010000005.1"/>
</dbReference>
<keyword evidence="2" id="KW-0813">Transport</keyword>
<dbReference type="Pfam" id="PF04290">
    <property type="entry name" value="DctQ"/>
    <property type="match status" value="1"/>
</dbReference>
<keyword evidence="4" id="KW-0997">Cell inner membrane</keyword>
<dbReference type="PANTHER" id="PTHR35011:SF10">
    <property type="entry name" value="TRAP TRANSPORTER SMALL PERMEASE PROTEIN"/>
    <property type="match status" value="1"/>
</dbReference>
<evidence type="ECO:0000313" key="11">
    <source>
        <dbReference type="EMBL" id="MFD1718392.1"/>
    </source>
</evidence>
<keyword evidence="6 9" id="KW-1133">Transmembrane helix</keyword>
<keyword evidence="7 9" id="KW-0472">Membrane</keyword>
<comment type="similarity">
    <text evidence="8">Belongs to the TRAP transporter small permease family.</text>
</comment>
<feature type="transmembrane region" description="Helical" evidence="9">
    <location>
        <begin position="12"/>
        <end position="34"/>
    </location>
</feature>
<evidence type="ECO:0000256" key="7">
    <source>
        <dbReference type="ARBA" id="ARBA00023136"/>
    </source>
</evidence>
<feature type="transmembrane region" description="Helical" evidence="9">
    <location>
        <begin position="89"/>
        <end position="114"/>
    </location>
</feature>
<keyword evidence="5 9" id="KW-0812">Transmembrane</keyword>
<name>A0ABW4L7E6_9MICO</name>
<evidence type="ECO:0000256" key="1">
    <source>
        <dbReference type="ARBA" id="ARBA00004429"/>
    </source>
</evidence>
<accession>A0ABW4L7E6</accession>
<evidence type="ECO:0000256" key="4">
    <source>
        <dbReference type="ARBA" id="ARBA00022519"/>
    </source>
</evidence>
<gene>
    <name evidence="11" type="ORF">ACFSE6_11135</name>
</gene>
<feature type="domain" description="Tripartite ATP-independent periplasmic transporters DctQ component" evidence="10">
    <location>
        <begin position="26"/>
        <end position="158"/>
    </location>
</feature>
<organism evidence="11 12">
    <name type="scientific">Georgenia deserti</name>
    <dbReference type="NCBI Taxonomy" id="2093781"/>
    <lineage>
        <taxon>Bacteria</taxon>
        <taxon>Bacillati</taxon>
        <taxon>Actinomycetota</taxon>
        <taxon>Actinomycetes</taxon>
        <taxon>Micrococcales</taxon>
        <taxon>Bogoriellaceae</taxon>
        <taxon>Georgenia</taxon>
    </lineage>
</organism>
<evidence type="ECO:0000256" key="9">
    <source>
        <dbReference type="SAM" id="Phobius"/>
    </source>
</evidence>
<evidence type="ECO:0000256" key="3">
    <source>
        <dbReference type="ARBA" id="ARBA00022475"/>
    </source>
</evidence>
<evidence type="ECO:0000256" key="6">
    <source>
        <dbReference type="ARBA" id="ARBA00022989"/>
    </source>
</evidence>
<keyword evidence="12" id="KW-1185">Reference proteome</keyword>
<dbReference type="Proteomes" id="UP001597277">
    <property type="component" value="Unassembled WGS sequence"/>
</dbReference>
<dbReference type="InterPro" id="IPR055348">
    <property type="entry name" value="DctQ"/>
</dbReference>
<evidence type="ECO:0000259" key="10">
    <source>
        <dbReference type="Pfam" id="PF04290"/>
    </source>
</evidence>
<evidence type="ECO:0000256" key="2">
    <source>
        <dbReference type="ARBA" id="ARBA00022448"/>
    </source>
</evidence>
<proteinExistence type="inferred from homology"/>
<feature type="transmembrane region" description="Helical" evidence="9">
    <location>
        <begin position="134"/>
        <end position="154"/>
    </location>
</feature>
<reference evidence="12" key="1">
    <citation type="journal article" date="2019" name="Int. J. Syst. Evol. Microbiol.">
        <title>The Global Catalogue of Microorganisms (GCM) 10K type strain sequencing project: providing services to taxonomists for standard genome sequencing and annotation.</title>
        <authorList>
            <consortium name="The Broad Institute Genomics Platform"/>
            <consortium name="The Broad Institute Genome Sequencing Center for Infectious Disease"/>
            <person name="Wu L."/>
            <person name="Ma J."/>
        </authorList>
    </citation>
    <scope>NUCLEOTIDE SEQUENCE [LARGE SCALE GENOMIC DNA]</scope>
    <source>
        <strain evidence="12">JCM 17130</strain>
    </source>
</reference>
<evidence type="ECO:0000313" key="12">
    <source>
        <dbReference type="Proteomes" id="UP001597277"/>
    </source>
</evidence>
<keyword evidence="3" id="KW-1003">Cell membrane</keyword>